<proteinExistence type="predicted"/>
<dbReference type="OrthoDB" id="6818847at2759"/>
<gene>
    <name evidence="2" type="ORF">MELIAE_LOCUS8751</name>
</gene>
<organism evidence="2 3">
    <name type="scientific">Brassicogethes aeneus</name>
    <name type="common">Rape pollen beetle</name>
    <name type="synonym">Meligethes aeneus</name>
    <dbReference type="NCBI Taxonomy" id="1431903"/>
    <lineage>
        <taxon>Eukaryota</taxon>
        <taxon>Metazoa</taxon>
        <taxon>Ecdysozoa</taxon>
        <taxon>Arthropoda</taxon>
        <taxon>Hexapoda</taxon>
        <taxon>Insecta</taxon>
        <taxon>Pterygota</taxon>
        <taxon>Neoptera</taxon>
        <taxon>Endopterygota</taxon>
        <taxon>Coleoptera</taxon>
        <taxon>Polyphaga</taxon>
        <taxon>Cucujiformia</taxon>
        <taxon>Nitidulidae</taxon>
        <taxon>Meligethinae</taxon>
        <taxon>Brassicogethes</taxon>
    </lineage>
</organism>
<evidence type="ECO:0000313" key="2">
    <source>
        <dbReference type="EMBL" id="CAH0558231.1"/>
    </source>
</evidence>
<name>A0A9P0B9S1_BRAAE</name>
<dbReference type="AlphaFoldDB" id="A0A9P0B9S1"/>
<keyword evidence="3" id="KW-1185">Reference proteome</keyword>
<feature type="coiled-coil region" evidence="1">
    <location>
        <begin position="54"/>
        <end position="88"/>
    </location>
</feature>
<evidence type="ECO:0000256" key="1">
    <source>
        <dbReference type="SAM" id="Coils"/>
    </source>
</evidence>
<keyword evidence="1" id="KW-0175">Coiled coil</keyword>
<sequence length="332" mass="38636">MEEEFSLLLSEISTNDLLETGDGKFVNSSTCPTSSDNNSITTSISEVFPENDQVTTLKRKLKLCQEKCHKYEEENKKLSDELFQERLRSGKMRSKLEFVKDNQDVFMRLKEAYINMRYNESAGRKMVQVREKGLQTYEGILCRACVSTEQTRKYLNSALELYKDAKILTKDDFDKISAAVNFIRSMVQNREKEWSTNFKRESMYRNQIVALTKANEVLKRHDASSVNLDGMKKEIQILKKIVIKMEQRHRQPNINNTGDELNNVYCLDQSEKDVVDELVSRFDQRVREKKKTKRRARSKHGHVKFESSDVETTLDLTISLNGTIPEEFTPIN</sequence>
<reference evidence="2" key="1">
    <citation type="submission" date="2021-12" db="EMBL/GenBank/DDBJ databases">
        <authorList>
            <person name="King R."/>
        </authorList>
    </citation>
    <scope>NUCLEOTIDE SEQUENCE</scope>
</reference>
<evidence type="ECO:0000313" key="3">
    <source>
        <dbReference type="Proteomes" id="UP001154078"/>
    </source>
</evidence>
<protein>
    <submittedName>
        <fullName evidence="2">Uncharacterized protein</fullName>
    </submittedName>
</protein>
<accession>A0A9P0B9S1</accession>
<dbReference type="EMBL" id="OV121136">
    <property type="protein sequence ID" value="CAH0558231.1"/>
    <property type="molecule type" value="Genomic_DNA"/>
</dbReference>
<dbReference type="Proteomes" id="UP001154078">
    <property type="component" value="Chromosome 5"/>
</dbReference>